<sequence length="292" mass="31747">MTSVLIDPQLGARITGDVARRIPDTVAWGAGTAATMVPTVQAAETLRDLEDGADVWDGAVGLGFGCGPAAALMRSGRARRAVLIDPAGIQACDSGLELVWSVPMYHPDGPQRPYETIIEALGDDEFRDSPSVVLDDVKEAERQVAPYAPPYSTVKVLFSSALKDLSPTGPYPREGYTAYAALAYGTQVTSDPALWERATTMWQEAEEARQPYDETLPFQPDEASIEDLNWLSAWTDPGLDITIWLSSENHALARPLARRGPGRPLVEQPWRSLVWLTDPQRLSDALTAWSGA</sequence>
<dbReference type="EMBL" id="CP014352">
    <property type="protein sequence ID" value="AMS05585.1"/>
    <property type="molecule type" value="Genomic_DNA"/>
</dbReference>
<proteinExistence type="predicted"/>
<evidence type="ECO:0000313" key="3">
    <source>
        <dbReference type="Proteomes" id="UP000075221"/>
    </source>
</evidence>
<dbReference type="Proteomes" id="UP000178666">
    <property type="component" value="Chromosome"/>
</dbReference>
<name>A0AAC8YFI6_9ACTN</name>
<keyword evidence="4" id="KW-1185">Reference proteome</keyword>
<evidence type="ECO:0000313" key="4">
    <source>
        <dbReference type="Proteomes" id="UP000178666"/>
    </source>
</evidence>
<reference evidence="1 3" key="2">
    <citation type="submission" date="2016-02" db="EMBL/GenBank/DDBJ databases">
        <title>Complete Genome Sequence of Propionibacterium acidipropionici ATCC 55737.</title>
        <authorList>
            <person name="Luna Flores C.H."/>
            <person name="Nielsen L.K."/>
            <person name="Marcellin E."/>
        </authorList>
    </citation>
    <scope>NUCLEOTIDE SEQUENCE [LARGE SCALE GENOMIC DNA]</scope>
    <source>
        <strain evidence="1 3">ATCC 55737</strain>
    </source>
</reference>
<organism evidence="1 3">
    <name type="scientific">Acidipropionibacterium acidipropionici</name>
    <dbReference type="NCBI Taxonomy" id="1748"/>
    <lineage>
        <taxon>Bacteria</taxon>
        <taxon>Bacillati</taxon>
        <taxon>Actinomycetota</taxon>
        <taxon>Actinomycetes</taxon>
        <taxon>Propionibacteriales</taxon>
        <taxon>Propionibacteriaceae</taxon>
        <taxon>Acidipropionibacterium</taxon>
    </lineage>
</organism>
<reference evidence="2 4" key="1">
    <citation type="journal article" date="2016" name="Plant Dis.">
        <title>Improved production of propionic acid using genome shuffling.</title>
        <authorList>
            <person name="Luna-Flores C.H."/>
            <person name="Palfreyman R.W."/>
            <person name="Kromer J.O."/>
            <person name="Nielsen L.K."/>
            <person name="Marcellin E."/>
        </authorList>
    </citation>
    <scope>NUCLEOTIDE SEQUENCE [LARGE SCALE GENOMIC DNA]</scope>
    <source>
        <strain evidence="2 4">F3E8</strain>
    </source>
</reference>
<dbReference type="EMBL" id="CP015970">
    <property type="protein sequence ID" value="AOZ47056.1"/>
    <property type="molecule type" value="Genomic_DNA"/>
</dbReference>
<evidence type="ECO:0000313" key="1">
    <source>
        <dbReference type="EMBL" id="AMS05585.1"/>
    </source>
</evidence>
<accession>A0AAC8YFI6</accession>
<dbReference type="AlphaFoldDB" id="A0AAC8YFI6"/>
<dbReference type="Proteomes" id="UP000075221">
    <property type="component" value="Chromosome"/>
</dbReference>
<gene>
    <name evidence="2" type="ORF">A8L58_10580</name>
    <name evidence="1" type="ORF">AXH35_09140</name>
</gene>
<protein>
    <submittedName>
        <fullName evidence="1">Uncharacterized protein</fullName>
    </submittedName>
</protein>
<dbReference type="RefSeq" id="WP_062819654.1">
    <property type="nucleotide sequence ID" value="NZ_CP014352.1"/>
</dbReference>
<evidence type="ECO:0000313" key="2">
    <source>
        <dbReference type="EMBL" id="AOZ47056.1"/>
    </source>
</evidence>